<dbReference type="Pfam" id="PF12867">
    <property type="entry name" value="DinB_2"/>
    <property type="match status" value="1"/>
</dbReference>
<dbReference type="EMBL" id="NKHG01000100">
    <property type="protein sequence ID" value="PCK20244.1"/>
    <property type="molecule type" value="Genomic_DNA"/>
</dbReference>
<dbReference type="AlphaFoldDB" id="A0A2A5IS91"/>
<sequence length="169" mass="19826">MIKFDHEVMKMSLLHEARQELWQELQSVNEEQLNQKLSDDTWSIQEVADHLKKMDLVAAKHLAAEGKKAPMKEYEPKPVEMAEDRSRKATAPSIVEPERKHVTPTHLKDELDTAREQLNQILSTFTEDDFKRVIAHPVFEELSLKQYLDFIGAHEKRHIHQIKEIKKQL</sequence>
<dbReference type="InterPro" id="IPR024775">
    <property type="entry name" value="DinB-like"/>
</dbReference>
<evidence type="ECO:0000313" key="4">
    <source>
        <dbReference type="Proteomes" id="UP000228754"/>
    </source>
</evidence>
<reference evidence="3 4" key="1">
    <citation type="submission" date="2017-06" db="EMBL/GenBank/DDBJ databases">
        <title>Draft Genome Sequence of Bacillus sp Strain 36R Isolated from saline sediment at Atanasia, Sonora, Mexico.</title>
        <authorList>
            <person name="Sanchez Diaz R."/>
            <person name="Quiroz Macias M.E."/>
            <person name="Ibarra Gamez J.C."/>
            <person name="Enciso Ibarra J."/>
            <person name="Gomez Gil B."/>
            <person name="Galaviz Silva L."/>
        </authorList>
    </citation>
    <scope>NUCLEOTIDE SEQUENCE [LARGE SCALE GENOMIC DNA]</scope>
    <source>
        <strain evidence="3 4">36R_ATNSAL</strain>
    </source>
</reference>
<feature type="region of interest" description="Disordered" evidence="1">
    <location>
        <begin position="68"/>
        <end position="93"/>
    </location>
</feature>
<dbReference type="Gene3D" id="1.20.120.450">
    <property type="entry name" value="dinb family like domain"/>
    <property type="match status" value="1"/>
</dbReference>
<proteinExistence type="predicted"/>
<comment type="caution">
    <text evidence="3">The sequence shown here is derived from an EMBL/GenBank/DDBJ whole genome shotgun (WGS) entry which is preliminary data.</text>
</comment>
<dbReference type="SUPFAM" id="SSF109854">
    <property type="entry name" value="DinB/YfiT-like putative metalloenzymes"/>
    <property type="match status" value="1"/>
</dbReference>
<protein>
    <recommendedName>
        <fullName evidence="2">DinB-like domain-containing protein</fullName>
    </recommendedName>
</protein>
<accession>A0A2A5IS91</accession>
<evidence type="ECO:0000256" key="1">
    <source>
        <dbReference type="SAM" id="MobiDB-lite"/>
    </source>
</evidence>
<dbReference type="InterPro" id="IPR034660">
    <property type="entry name" value="DinB/YfiT-like"/>
</dbReference>
<name>A0A2A5IS91_BACPU</name>
<gene>
    <name evidence="3" type="ORF">CEY02_13755</name>
</gene>
<feature type="domain" description="DinB-like" evidence="2">
    <location>
        <begin position="14"/>
        <end position="162"/>
    </location>
</feature>
<evidence type="ECO:0000259" key="2">
    <source>
        <dbReference type="Pfam" id="PF12867"/>
    </source>
</evidence>
<evidence type="ECO:0000313" key="3">
    <source>
        <dbReference type="EMBL" id="PCK20244.1"/>
    </source>
</evidence>
<organism evidence="3 4">
    <name type="scientific">Bacillus pumilus</name>
    <name type="common">Bacillus mesentericus</name>
    <dbReference type="NCBI Taxonomy" id="1408"/>
    <lineage>
        <taxon>Bacteria</taxon>
        <taxon>Bacillati</taxon>
        <taxon>Bacillota</taxon>
        <taxon>Bacilli</taxon>
        <taxon>Bacillales</taxon>
        <taxon>Bacillaceae</taxon>
        <taxon>Bacillus</taxon>
    </lineage>
</organism>
<feature type="compositionally biased region" description="Basic and acidic residues" evidence="1">
    <location>
        <begin position="68"/>
        <end position="87"/>
    </location>
</feature>
<dbReference type="Proteomes" id="UP000228754">
    <property type="component" value="Unassembled WGS sequence"/>
</dbReference>
<dbReference type="OrthoDB" id="5464839at2"/>